<dbReference type="PANTHER" id="PTHR45707:SF50">
    <property type="entry name" value="VESICLE-ASSOCIATED PROTEIN 1-1"/>
    <property type="match status" value="1"/>
</dbReference>
<reference evidence="1" key="1">
    <citation type="submission" date="2019-03" db="EMBL/GenBank/DDBJ databases">
        <title>WGS assembly of Setaria viridis.</title>
        <authorList>
            <person name="Huang P."/>
            <person name="Jenkins J."/>
            <person name="Grimwood J."/>
            <person name="Barry K."/>
            <person name="Healey A."/>
            <person name="Mamidi S."/>
            <person name="Sreedasyam A."/>
            <person name="Shu S."/>
            <person name="Feldman M."/>
            <person name="Wu J."/>
            <person name="Yu Y."/>
            <person name="Chen C."/>
            <person name="Johnson J."/>
            <person name="Rokhsar D."/>
            <person name="Baxter I."/>
            <person name="Schmutz J."/>
            <person name="Brutnell T."/>
            <person name="Kellogg E."/>
        </authorList>
    </citation>
    <scope>NUCLEOTIDE SEQUENCE [LARGE SCALE GENOMIC DNA]</scope>
</reference>
<dbReference type="Proteomes" id="UP000298652">
    <property type="component" value="Chromosome 2"/>
</dbReference>
<organism evidence="1 2">
    <name type="scientific">Setaria viridis</name>
    <name type="common">Green bristlegrass</name>
    <name type="synonym">Setaria italica subsp. viridis</name>
    <dbReference type="NCBI Taxonomy" id="4556"/>
    <lineage>
        <taxon>Eukaryota</taxon>
        <taxon>Viridiplantae</taxon>
        <taxon>Streptophyta</taxon>
        <taxon>Embryophyta</taxon>
        <taxon>Tracheophyta</taxon>
        <taxon>Spermatophyta</taxon>
        <taxon>Magnoliopsida</taxon>
        <taxon>Liliopsida</taxon>
        <taxon>Poales</taxon>
        <taxon>Poaceae</taxon>
        <taxon>PACMAD clade</taxon>
        <taxon>Panicoideae</taxon>
        <taxon>Panicodae</taxon>
        <taxon>Paniceae</taxon>
        <taxon>Cenchrinae</taxon>
        <taxon>Setaria</taxon>
    </lineage>
</organism>
<evidence type="ECO:0008006" key="3">
    <source>
        <dbReference type="Google" id="ProtNLM"/>
    </source>
</evidence>
<protein>
    <recommendedName>
        <fullName evidence="3">Protein kinase domain-containing protein</fullName>
    </recommendedName>
</protein>
<dbReference type="EMBL" id="CM016553">
    <property type="protein sequence ID" value="TKW30920.1"/>
    <property type="molecule type" value="Genomic_DNA"/>
</dbReference>
<dbReference type="Gene3D" id="3.30.200.20">
    <property type="entry name" value="Phosphorylase Kinase, domain 1"/>
    <property type="match status" value="1"/>
</dbReference>
<dbReference type="PANTHER" id="PTHR45707">
    <property type="entry name" value="C2 CALCIUM/LIPID-BINDING PLANT PHOSPHORIBOSYLTRANSFERASE FAMILY PROTEIN"/>
    <property type="match status" value="1"/>
</dbReference>
<dbReference type="SUPFAM" id="SSF56112">
    <property type="entry name" value="Protein kinase-like (PK-like)"/>
    <property type="match status" value="1"/>
</dbReference>
<evidence type="ECO:0000313" key="1">
    <source>
        <dbReference type="EMBL" id="TKW30920.1"/>
    </source>
</evidence>
<gene>
    <name evidence="1" type="ORF">SEVIR_2G070232v2</name>
</gene>
<dbReference type="InterPro" id="IPR011009">
    <property type="entry name" value="Kinase-like_dom_sf"/>
</dbReference>
<accession>A0A4U6VMH2</accession>
<dbReference type="OMA" id="FQQEMIW"/>
<sequence>MGDIARGLESLGRVLDGSMKPGRLKLPVLSHITDNFSDNRKIGEGGCGHVYKGILPSGKMVAVKKLFKSQTMDERMFQQEMIWKGCSVLSISAREVLRTM</sequence>
<evidence type="ECO:0000313" key="2">
    <source>
        <dbReference type="Proteomes" id="UP000298652"/>
    </source>
</evidence>
<name>A0A4U6VMH2_SETVI</name>
<dbReference type="AlphaFoldDB" id="A0A4U6VMH2"/>
<keyword evidence="2" id="KW-1185">Reference proteome</keyword>
<dbReference type="Gramene" id="TKW30920">
    <property type="protein sequence ID" value="TKW30920"/>
    <property type="gene ID" value="SEVIR_2G070232v2"/>
</dbReference>
<proteinExistence type="predicted"/>